<dbReference type="AlphaFoldDB" id="A0A7W8D3W5"/>
<evidence type="ECO:0000256" key="1">
    <source>
        <dbReference type="SAM" id="Phobius"/>
    </source>
</evidence>
<dbReference type="EMBL" id="JACHHD010000010">
    <property type="protein sequence ID" value="MBB5185060.1"/>
    <property type="molecule type" value="Genomic_DNA"/>
</dbReference>
<protein>
    <submittedName>
        <fullName evidence="2">Uncharacterized protein</fullName>
    </submittedName>
</protein>
<dbReference type="RefSeq" id="WP_183375597.1">
    <property type="nucleotide sequence ID" value="NZ_JACHHD010000010.1"/>
</dbReference>
<keyword evidence="1" id="KW-1133">Transmembrane helix</keyword>
<proteinExistence type="predicted"/>
<feature type="transmembrane region" description="Helical" evidence="1">
    <location>
        <begin position="89"/>
        <end position="109"/>
    </location>
</feature>
<sequence>MKVYKWIDSFFNTYQKRKRNLTILVSLFWIWQYLWQILFFLELNQVKDYHSLFSFMQIMDGYSASYLIQLTYHMIAKGTLSFINMAESLTSLFSFSYFFWALLTLLFCLQTNKRRLMLFGLFNLAWLFMILVLLGTGFNSSSIEDLVSVLHYLSIMGLMGSSFSLGYLLFKFVQLCCIYRKK</sequence>
<gene>
    <name evidence="2" type="ORF">HNQ43_001109</name>
</gene>
<evidence type="ECO:0000313" key="3">
    <source>
        <dbReference type="Proteomes" id="UP000521313"/>
    </source>
</evidence>
<feature type="transmembrane region" description="Helical" evidence="1">
    <location>
        <begin position="21"/>
        <end position="41"/>
    </location>
</feature>
<name>A0A7W8D3W5_9FIRM</name>
<keyword evidence="1" id="KW-0472">Membrane</keyword>
<accession>A0A7W8D3W5</accession>
<dbReference type="Proteomes" id="UP000521313">
    <property type="component" value="Unassembled WGS sequence"/>
</dbReference>
<reference evidence="2 3" key="1">
    <citation type="submission" date="2020-08" db="EMBL/GenBank/DDBJ databases">
        <title>Genomic Encyclopedia of Type Strains, Phase IV (KMG-IV): sequencing the most valuable type-strain genomes for metagenomic binning, comparative biology and taxonomic classification.</title>
        <authorList>
            <person name="Goeker M."/>
        </authorList>
    </citation>
    <scope>NUCLEOTIDE SEQUENCE [LARGE SCALE GENOMIC DNA]</scope>
    <source>
        <strain evidence="2 3">DSM 26963</strain>
    </source>
</reference>
<evidence type="ECO:0000313" key="2">
    <source>
        <dbReference type="EMBL" id="MBB5185060.1"/>
    </source>
</evidence>
<organism evidence="2 3">
    <name type="scientific">Faecalicoccus acidiformans</name>
    <dbReference type="NCBI Taxonomy" id="915173"/>
    <lineage>
        <taxon>Bacteria</taxon>
        <taxon>Bacillati</taxon>
        <taxon>Bacillota</taxon>
        <taxon>Erysipelotrichia</taxon>
        <taxon>Erysipelotrichales</taxon>
        <taxon>Erysipelotrichaceae</taxon>
        <taxon>Faecalicoccus</taxon>
    </lineage>
</organism>
<feature type="transmembrane region" description="Helical" evidence="1">
    <location>
        <begin position="150"/>
        <end position="173"/>
    </location>
</feature>
<keyword evidence="1" id="KW-0812">Transmembrane</keyword>
<feature type="transmembrane region" description="Helical" evidence="1">
    <location>
        <begin position="116"/>
        <end position="138"/>
    </location>
</feature>
<comment type="caution">
    <text evidence="2">The sequence shown here is derived from an EMBL/GenBank/DDBJ whole genome shotgun (WGS) entry which is preliminary data.</text>
</comment>